<evidence type="ECO:0000313" key="4">
    <source>
        <dbReference type="Proteomes" id="UP000762676"/>
    </source>
</evidence>
<protein>
    <submittedName>
        <fullName evidence="3">Uncharacterized protein</fullName>
    </submittedName>
</protein>
<dbReference type="EMBL" id="BMAT01011852">
    <property type="protein sequence ID" value="GFR80365.1"/>
    <property type="molecule type" value="Genomic_DNA"/>
</dbReference>
<gene>
    <name evidence="3" type="ORF">ElyMa_005896300</name>
</gene>
<feature type="chain" id="PRO_5043607358" evidence="2">
    <location>
        <begin position="20"/>
        <end position="332"/>
    </location>
</feature>
<comment type="caution">
    <text evidence="3">The sequence shown here is derived from an EMBL/GenBank/DDBJ whole genome shotgun (WGS) entry which is preliminary data.</text>
</comment>
<proteinExistence type="predicted"/>
<keyword evidence="2" id="KW-0732">Signal</keyword>
<keyword evidence="4" id="KW-1185">Reference proteome</keyword>
<evidence type="ECO:0000313" key="3">
    <source>
        <dbReference type="EMBL" id="GFR80365.1"/>
    </source>
</evidence>
<organism evidence="3 4">
    <name type="scientific">Elysia marginata</name>
    <dbReference type="NCBI Taxonomy" id="1093978"/>
    <lineage>
        <taxon>Eukaryota</taxon>
        <taxon>Metazoa</taxon>
        <taxon>Spiralia</taxon>
        <taxon>Lophotrochozoa</taxon>
        <taxon>Mollusca</taxon>
        <taxon>Gastropoda</taxon>
        <taxon>Heterobranchia</taxon>
        <taxon>Euthyneura</taxon>
        <taxon>Panpulmonata</taxon>
        <taxon>Sacoglossa</taxon>
        <taxon>Placobranchoidea</taxon>
        <taxon>Plakobranchidae</taxon>
        <taxon>Elysia</taxon>
    </lineage>
</organism>
<sequence length="332" mass="35242">MKSSQKLCSWALALTLTTGDLWDRLFTRKVFVSCVSAPLPPPPQYLTPARGISTTARSLLLTLNETIEDLKYQRQYYSRATSCASLTPSGHFLSPAGQHGGSAWSVSDTEMYESDEDFGSVAMPGATTVAATSTPVGATATTTAASSSGTVTPMSASSASLVKVKHQSQGHGTGQTWYSARNARKSSAGEFDPASLGCRGTRLGSAGDGDGEPGLAAEVQAALRKMDVTAGRTGDSAIFPSAFVDTYRAVRPEQRNPQKDASRHSKREVPTYKITLAPSAGSPVVKTLKFTTSGDHCLDLTPGPTIRHDRDQHSFDSGIHEPTLSEEIVWNV</sequence>
<accession>A0AAV4G5U7</accession>
<dbReference type="Proteomes" id="UP000762676">
    <property type="component" value="Unassembled WGS sequence"/>
</dbReference>
<name>A0AAV4G5U7_9GAST</name>
<reference evidence="3 4" key="1">
    <citation type="journal article" date="2021" name="Elife">
        <title>Chloroplast acquisition without the gene transfer in kleptoplastic sea slugs, Plakobranchus ocellatus.</title>
        <authorList>
            <person name="Maeda T."/>
            <person name="Takahashi S."/>
            <person name="Yoshida T."/>
            <person name="Shimamura S."/>
            <person name="Takaki Y."/>
            <person name="Nagai Y."/>
            <person name="Toyoda A."/>
            <person name="Suzuki Y."/>
            <person name="Arimoto A."/>
            <person name="Ishii H."/>
            <person name="Satoh N."/>
            <person name="Nishiyama T."/>
            <person name="Hasebe M."/>
            <person name="Maruyama T."/>
            <person name="Minagawa J."/>
            <person name="Obokata J."/>
            <person name="Shigenobu S."/>
        </authorList>
    </citation>
    <scope>NUCLEOTIDE SEQUENCE [LARGE SCALE GENOMIC DNA]</scope>
</reference>
<dbReference type="AlphaFoldDB" id="A0AAV4G5U7"/>
<evidence type="ECO:0000256" key="2">
    <source>
        <dbReference type="SAM" id="SignalP"/>
    </source>
</evidence>
<feature type="signal peptide" evidence="2">
    <location>
        <begin position="1"/>
        <end position="19"/>
    </location>
</feature>
<feature type="region of interest" description="Disordered" evidence="1">
    <location>
        <begin position="250"/>
        <end position="269"/>
    </location>
</feature>
<evidence type="ECO:0000256" key="1">
    <source>
        <dbReference type="SAM" id="MobiDB-lite"/>
    </source>
</evidence>